<dbReference type="InterPro" id="IPR015422">
    <property type="entry name" value="PyrdxlP-dep_Trfase_small"/>
</dbReference>
<dbReference type="Gene3D" id="3.40.640.10">
    <property type="entry name" value="Type I PLP-dependent aspartate aminotransferase-like (Major domain)"/>
    <property type="match status" value="1"/>
</dbReference>
<proteinExistence type="inferred from homology"/>
<dbReference type="PROSITE" id="PS51197">
    <property type="entry name" value="HTH_RRF2_2"/>
    <property type="match status" value="1"/>
</dbReference>
<dbReference type="SUPFAM" id="SSF46785">
    <property type="entry name" value="Winged helix' DNA-binding domain"/>
    <property type="match status" value="1"/>
</dbReference>
<keyword evidence="6" id="KW-0408">Iron</keyword>
<evidence type="ECO:0000256" key="3">
    <source>
        <dbReference type="ARBA" id="ARBA00012239"/>
    </source>
</evidence>
<comment type="cofactor">
    <cofactor evidence="1">
        <name>pyridoxal 5'-phosphate</name>
        <dbReference type="ChEBI" id="CHEBI:597326"/>
    </cofactor>
</comment>
<evidence type="ECO:0000256" key="8">
    <source>
        <dbReference type="ARBA" id="ARBA00050776"/>
    </source>
</evidence>
<dbReference type="SUPFAM" id="SSF53383">
    <property type="entry name" value="PLP-dependent transferases"/>
    <property type="match status" value="1"/>
</dbReference>
<comment type="catalytic activity">
    <reaction evidence="8">
        <text>(sulfur carrier)-H + L-cysteine = (sulfur carrier)-SH + L-alanine</text>
        <dbReference type="Rhea" id="RHEA:43892"/>
        <dbReference type="Rhea" id="RHEA-COMP:14737"/>
        <dbReference type="Rhea" id="RHEA-COMP:14739"/>
        <dbReference type="ChEBI" id="CHEBI:29917"/>
        <dbReference type="ChEBI" id="CHEBI:35235"/>
        <dbReference type="ChEBI" id="CHEBI:57972"/>
        <dbReference type="ChEBI" id="CHEBI:64428"/>
        <dbReference type="EC" id="2.8.1.7"/>
    </reaction>
</comment>
<evidence type="ECO:0000256" key="4">
    <source>
        <dbReference type="ARBA" id="ARBA00022723"/>
    </source>
</evidence>
<evidence type="ECO:0000313" key="11">
    <source>
        <dbReference type="Proteomes" id="UP000001021"/>
    </source>
</evidence>
<evidence type="ECO:0000256" key="6">
    <source>
        <dbReference type="ARBA" id="ARBA00023004"/>
    </source>
</evidence>
<dbReference type="GO" id="GO:0051536">
    <property type="term" value="F:iron-sulfur cluster binding"/>
    <property type="evidence" value="ECO:0007669"/>
    <property type="project" value="UniProtKB-KW"/>
</dbReference>
<dbReference type="Gene3D" id="3.90.1150.10">
    <property type="entry name" value="Aspartate Aminotransferase, domain 1"/>
    <property type="match status" value="1"/>
</dbReference>
<keyword evidence="5" id="KW-0663">Pyridoxal phosphate</keyword>
<keyword evidence="7" id="KW-0411">Iron-sulfur</keyword>
<protein>
    <recommendedName>
        <fullName evidence="3">cysteine desulfurase</fullName>
        <ecNumber evidence="3">2.8.1.7</ecNumber>
    </recommendedName>
</protein>
<evidence type="ECO:0000256" key="7">
    <source>
        <dbReference type="ARBA" id="ARBA00023014"/>
    </source>
</evidence>
<dbReference type="Proteomes" id="UP000001021">
    <property type="component" value="Chromosome"/>
</dbReference>
<dbReference type="eggNOG" id="COG1104">
    <property type="taxonomic scope" value="Bacteria"/>
</dbReference>
<accession>A0A0H3M163</accession>
<dbReference type="Pfam" id="PF02082">
    <property type="entry name" value="Rrf2"/>
    <property type="match status" value="1"/>
</dbReference>
<dbReference type="PANTHER" id="PTHR11601">
    <property type="entry name" value="CYSTEINE DESULFURYLASE FAMILY MEMBER"/>
    <property type="match status" value="1"/>
</dbReference>
<evidence type="ECO:0000259" key="9">
    <source>
        <dbReference type="Pfam" id="PF00266"/>
    </source>
</evidence>
<dbReference type="Gene3D" id="1.10.260.50">
    <property type="match status" value="1"/>
</dbReference>
<comment type="similarity">
    <text evidence="2">Belongs to the class-V pyridoxal-phosphate-dependent aminotransferase family. NifS/IscS subfamily.</text>
</comment>
<reference evidence="10 11" key="1">
    <citation type="journal article" date="2006" name="J. Bacteriol.">
        <title>Comparative genomic analysis of three strains of Ehrlichia ruminantium reveals an active process of genome size plasticity.</title>
        <authorList>
            <person name="Frutos R."/>
            <person name="Viari A."/>
            <person name="Ferraz C."/>
            <person name="Morgat A."/>
            <person name="Eychenie S."/>
            <person name="Kandassami Y."/>
            <person name="Chantal I."/>
            <person name="Bensaid A."/>
            <person name="Coissac E."/>
            <person name="Vachiery N."/>
            <person name="Demaille J."/>
            <person name="Martinez D."/>
        </authorList>
    </citation>
    <scope>NUCLEOTIDE SEQUENCE [LARGE SCALE GENOMIC DNA]</scope>
    <source>
        <strain evidence="10 11">Welgevonden</strain>
    </source>
</reference>
<evidence type="ECO:0000256" key="1">
    <source>
        <dbReference type="ARBA" id="ARBA00001933"/>
    </source>
</evidence>
<dbReference type="InterPro" id="IPR036388">
    <property type="entry name" value="WH-like_DNA-bd_sf"/>
</dbReference>
<evidence type="ECO:0000256" key="2">
    <source>
        <dbReference type="ARBA" id="ARBA00006490"/>
    </source>
</evidence>
<dbReference type="KEGG" id="erw:ERWE_CDS_04300"/>
<dbReference type="GO" id="GO:0031071">
    <property type="term" value="F:cysteine desulfurase activity"/>
    <property type="evidence" value="ECO:0007669"/>
    <property type="project" value="UniProtKB-EC"/>
</dbReference>
<dbReference type="PROSITE" id="PS01332">
    <property type="entry name" value="HTH_RRF2_1"/>
    <property type="match status" value="1"/>
</dbReference>
<dbReference type="Gene3D" id="1.10.10.10">
    <property type="entry name" value="Winged helix-like DNA-binding domain superfamily/Winged helix DNA-binding domain"/>
    <property type="match status" value="1"/>
</dbReference>
<dbReference type="HOGENOM" id="CLU_003433_0_0_5"/>
<dbReference type="eggNOG" id="COG1959">
    <property type="taxonomic scope" value="Bacteria"/>
</dbReference>
<dbReference type="GO" id="GO:0046872">
    <property type="term" value="F:metal ion binding"/>
    <property type="evidence" value="ECO:0007669"/>
    <property type="project" value="UniProtKB-KW"/>
</dbReference>
<evidence type="ECO:0000256" key="5">
    <source>
        <dbReference type="ARBA" id="ARBA00022898"/>
    </source>
</evidence>
<dbReference type="InterPro" id="IPR036390">
    <property type="entry name" value="WH_DNA-bd_sf"/>
</dbReference>
<dbReference type="InterPro" id="IPR015424">
    <property type="entry name" value="PyrdxlP-dep_Trfase"/>
</dbReference>
<dbReference type="AlphaFoldDB" id="A0A0H3M163"/>
<dbReference type="InterPro" id="IPR000944">
    <property type="entry name" value="Tscrpt_reg_Rrf2"/>
</dbReference>
<evidence type="ECO:0000313" key="10">
    <source>
        <dbReference type="EMBL" id="CAI26924.1"/>
    </source>
</evidence>
<sequence length="526" mass="58267">MDIYMLITARLRYAIMFMVKLAHGLCTQQNKLQPVRMSYIASNQSLSEGYLEQVIVQLKKKGLINATKGPGGGYSLSIAPHLITLSLILESIGENIKITRCENNSPGCLSNNNRCVTHKLWDDIGNYIKDYLNNISLEDIVNNNFKSNIALHKDDKPYIYADYNSTSTILPEVKYQLNNLSYIKLYNPSSIHKLGQKTRSIIEEARNIAIKQLNAQYYDVVFTSSGTEANNLVINSTSDYKHLISSTEHLSIIKCATNAELIPVDSNGIICLNALSSLLHKFKDDKILVSVMTANNETGAIQPIKKIVELSHKFGALVHTDAIQACGKIHIDIEDLGVDLLTISSHKLGSIAGAGVLFFNSKKIKIKPMIIGGHQEKGLRAGTENVLAIYLLSISLSNLYKSITKMLLVEKLRNKLENEILSLVPDAQIFSRNVERLPNTSCISMPNVNSEIQVISFDIKNIAVGNGSACSTGVVEPSHVLSAMGVNQEIANNSIRISLSPDTTDEHIRTIVNCWYEIYTHNQVHK</sequence>
<dbReference type="PROSITE" id="PS00595">
    <property type="entry name" value="AA_TRANSFER_CLASS_5"/>
    <property type="match status" value="1"/>
</dbReference>
<dbReference type="InterPro" id="IPR020578">
    <property type="entry name" value="Aminotrans_V_PyrdxlP_BS"/>
</dbReference>
<keyword evidence="11" id="KW-1185">Reference proteome</keyword>
<dbReference type="Pfam" id="PF00266">
    <property type="entry name" value="Aminotran_5"/>
    <property type="match status" value="1"/>
</dbReference>
<gene>
    <name evidence="10" type="primary">iscS</name>
    <name evidence="10" type="ordered locus">ERWE_CDS_04300</name>
</gene>
<dbReference type="PANTHER" id="PTHR11601:SF34">
    <property type="entry name" value="CYSTEINE DESULFURASE"/>
    <property type="match status" value="1"/>
</dbReference>
<keyword evidence="4" id="KW-0479">Metal-binding</keyword>
<dbReference type="InterPro" id="IPR000192">
    <property type="entry name" value="Aminotrans_V_dom"/>
</dbReference>
<dbReference type="NCBIfam" id="TIGR00738">
    <property type="entry name" value="rrf2_super"/>
    <property type="match status" value="1"/>
</dbReference>
<dbReference type="InterPro" id="IPR030489">
    <property type="entry name" value="TR_Rrf2-type_CS"/>
</dbReference>
<dbReference type="EMBL" id="CR925678">
    <property type="protein sequence ID" value="CAI26924.1"/>
    <property type="molecule type" value="Genomic_DNA"/>
</dbReference>
<feature type="domain" description="Aminotransferase class V" evidence="9">
    <location>
        <begin position="159"/>
        <end position="509"/>
    </location>
</feature>
<organism evidence="10 11">
    <name type="scientific">Ehrlichia ruminantium (strain Welgevonden)</name>
    <dbReference type="NCBI Taxonomy" id="254945"/>
    <lineage>
        <taxon>Bacteria</taxon>
        <taxon>Pseudomonadati</taxon>
        <taxon>Pseudomonadota</taxon>
        <taxon>Alphaproteobacteria</taxon>
        <taxon>Rickettsiales</taxon>
        <taxon>Anaplasmataceae</taxon>
        <taxon>Ehrlichia</taxon>
    </lineage>
</organism>
<name>A0A0H3M163_EHRRW</name>
<dbReference type="InterPro" id="IPR015421">
    <property type="entry name" value="PyrdxlP-dep_Trfase_major"/>
</dbReference>
<dbReference type="EC" id="2.8.1.7" evidence="3"/>